<dbReference type="Pfam" id="PF02618">
    <property type="entry name" value="YceG"/>
    <property type="match status" value="1"/>
</dbReference>
<evidence type="ECO:0000313" key="8">
    <source>
        <dbReference type="EMBL" id="OGE90662.1"/>
    </source>
</evidence>
<dbReference type="NCBIfam" id="TIGR00247">
    <property type="entry name" value="endolytic transglycosylase MltG"/>
    <property type="match status" value="1"/>
</dbReference>
<evidence type="ECO:0000256" key="1">
    <source>
        <dbReference type="ARBA" id="ARBA00022475"/>
    </source>
</evidence>
<dbReference type="InterPro" id="IPR003770">
    <property type="entry name" value="MLTG-like"/>
</dbReference>
<organism evidence="8 9">
    <name type="scientific">Candidatus Doudnabacteria bacterium RIFCSPHIGHO2_12_FULL_48_16</name>
    <dbReference type="NCBI Taxonomy" id="1817838"/>
    <lineage>
        <taxon>Bacteria</taxon>
        <taxon>Candidatus Doudnaibacteriota</taxon>
    </lineage>
</organism>
<dbReference type="CDD" id="cd08010">
    <property type="entry name" value="MltG_like"/>
    <property type="match status" value="1"/>
</dbReference>
<evidence type="ECO:0000256" key="5">
    <source>
        <dbReference type="ARBA" id="ARBA00023239"/>
    </source>
</evidence>
<dbReference type="PANTHER" id="PTHR30518">
    <property type="entry name" value="ENDOLYTIC MUREIN TRANSGLYCOSYLASE"/>
    <property type="match status" value="1"/>
</dbReference>
<dbReference type="GO" id="GO:0009252">
    <property type="term" value="P:peptidoglycan biosynthetic process"/>
    <property type="evidence" value="ECO:0007669"/>
    <property type="project" value="UniProtKB-UniRule"/>
</dbReference>
<evidence type="ECO:0000256" key="4">
    <source>
        <dbReference type="ARBA" id="ARBA00023136"/>
    </source>
</evidence>
<protein>
    <recommendedName>
        <fullName evidence="7">Endolytic murein transglycosylase</fullName>
        <ecNumber evidence="7">4.2.2.29</ecNumber>
    </recommendedName>
    <alternativeName>
        <fullName evidence="7">Peptidoglycan lytic transglycosylase</fullName>
    </alternativeName>
    <alternativeName>
        <fullName evidence="7">Peptidoglycan polymerization terminase</fullName>
    </alternativeName>
</protein>
<dbReference type="GO" id="GO:0008932">
    <property type="term" value="F:lytic endotransglycosylase activity"/>
    <property type="evidence" value="ECO:0007669"/>
    <property type="project" value="UniProtKB-UniRule"/>
</dbReference>
<proteinExistence type="inferred from homology"/>
<evidence type="ECO:0000256" key="6">
    <source>
        <dbReference type="ARBA" id="ARBA00023316"/>
    </source>
</evidence>
<keyword evidence="5 7" id="KW-0456">Lyase</keyword>
<keyword evidence="1 7" id="KW-1003">Cell membrane</keyword>
<dbReference type="GO" id="GO:0071555">
    <property type="term" value="P:cell wall organization"/>
    <property type="evidence" value="ECO:0007669"/>
    <property type="project" value="UniProtKB-KW"/>
</dbReference>
<reference evidence="8 9" key="1">
    <citation type="journal article" date="2016" name="Nat. Commun.">
        <title>Thousands of microbial genomes shed light on interconnected biogeochemical processes in an aquifer system.</title>
        <authorList>
            <person name="Anantharaman K."/>
            <person name="Brown C.T."/>
            <person name="Hug L.A."/>
            <person name="Sharon I."/>
            <person name="Castelle C.J."/>
            <person name="Probst A.J."/>
            <person name="Thomas B.C."/>
            <person name="Singh A."/>
            <person name="Wilkins M.J."/>
            <person name="Karaoz U."/>
            <person name="Brodie E.L."/>
            <person name="Williams K.H."/>
            <person name="Hubbard S.S."/>
            <person name="Banfield J.F."/>
        </authorList>
    </citation>
    <scope>NUCLEOTIDE SEQUENCE [LARGE SCALE GENOMIC DNA]</scope>
</reference>
<comment type="similarity">
    <text evidence="7">Belongs to the transglycosylase MltG family.</text>
</comment>
<keyword evidence="2 7" id="KW-0812">Transmembrane</keyword>
<keyword evidence="6 7" id="KW-0961">Cell wall biogenesis/degradation</keyword>
<evidence type="ECO:0000256" key="2">
    <source>
        <dbReference type="ARBA" id="ARBA00022692"/>
    </source>
</evidence>
<name>A0A1F5PLW8_9BACT</name>
<dbReference type="Gene3D" id="3.30.160.60">
    <property type="entry name" value="Classic Zinc Finger"/>
    <property type="match status" value="1"/>
</dbReference>
<keyword evidence="4 7" id="KW-0472">Membrane</keyword>
<dbReference type="Proteomes" id="UP000177682">
    <property type="component" value="Unassembled WGS sequence"/>
</dbReference>
<comment type="catalytic activity">
    <reaction evidence="7">
        <text>a peptidoglycan chain = a peptidoglycan chain with N-acetyl-1,6-anhydromuramyl-[peptide] at the reducing end + a peptidoglycan chain with N-acetylglucosamine at the non-reducing end.</text>
        <dbReference type="EC" id="4.2.2.29"/>
    </reaction>
</comment>
<dbReference type="HAMAP" id="MF_02065">
    <property type="entry name" value="MltG"/>
    <property type="match status" value="1"/>
</dbReference>
<dbReference type="PANTHER" id="PTHR30518:SF2">
    <property type="entry name" value="ENDOLYTIC MUREIN TRANSGLYCOSYLASE"/>
    <property type="match status" value="1"/>
</dbReference>
<dbReference type="EC" id="4.2.2.29" evidence="7"/>
<comment type="caution">
    <text evidence="8">The sequence shown here is derived from an EMBL/GenBank/DDBJ whole genome shotgun (WGS) entry which is preliminary data.</text>
</comment>
<dbReference type="GO" id="GO:0005886">
    <property type="term" value="C:plasma membrane"/>
    <property type="evidence" value="ECO:0007669"/>
    <property type="project" value="UniProtKB-SubCell"/>
</dbReference>
<evidence type="ECO:0000256" key="7">
    <source>
        <dbReference type="HAMAP-Rule" id="MF_02065"/>
    </source>
</evidence>
<evidence type="ECO:0000256" key="3">
    <source>
        <dbReference type="ARBA" id="ARBA00022989"/>
    </source>
</evidence>
<evidence type="ECO:0000313" key="9">
    <source>
        <dbReference type="Proteomes" id="UP000177682"/>
    </source>
</evidence>
<sequence>MEDYSVQKPNKSRIKIASLAAGLGLAAVLVLVAIYLTKVHHAQSSDSYPVAFEIKPGATAQRIGRDLTAQKLIGSPVIFWAYTYINHAAAKIQAGQYQLDRNMSIAEIVDVITHGRVIPSDRSVTIIEGWTNDQIARNLAQKNVFAEVDFQHALTRDDFNTKFSQLGLKFNYQGFLYPDTYKIGKTDLPQDLIEKMLRNFEVKLGNQALSGDQLIVASIIEKEVGRNKEVISQNDLVLMQKERELVASVFYNRLRIGMGLESDATVNYITGKADRSVTIADTKIKSPYNTYQVKGLPPTPISNPGIGSIRAAIFPAESDYFYFLNAPEGTAYFAKTLAEHNANKVKYLK</sequence>
<accession>A0A1F5PLW8</accession>
<gene>
    <name evidence="7" type="primary">mltG</name>
    <name evidence="8" type="ORF">A3E29_00830</name>
</gene>
<feature type="transmembrane region" description="Helical" evidence="7">
    <location>
        <begin position="16"/>
        <end position="36"/>
    </location>
</feature>
<comment type="function">
    <text evidence="7">Functions as a peptidoglycan terminase that cleaves nascent peptidoglycan strands endolytically to terminate their elongation.</text>
</comment>
<feature type="site" description="Important for catalytic activity" evidence="7">
    <location>
        <position position="223"/>
    </location>
</feature>
<dbReference type="EMBL" id="MFEY01000004">
    <property type="protein sequence ID" value="OGE90662.1"/>
    <property type="molecule type" value="Genomic_DNA"/>
</dbReference>
<dbReference type="Gene3D" id="3.30.1490.480">
    <property type="entry name" value="Endolytic murein transglycosylase"/>
    <property type="match status" value="1"/>
</dbReference>
<keyword evidence="3 7" id="KW-1133">Transmembrane helix</keyword>
<dbReference type="AlphaFoldDB" id="A0A1F5PLW8"/>
<comment type="subcellular location">
    <subcellularLocation>
        <location evidence="7">Cell membrane</location>
        <topology evidence="7">Single-pass membrane protein</topology>
    </subcellularLocation>
</comment>